<dbReference type="Pfam" id="PF00078">
    <property type="entry name" value="RVT_1"/>
    <property type="match status" value="1"/>
</dbReference>
<dbReference type="InterPro" id="IPR052055">
    <property type="entry name" value="Hepadnavirus_pol/RT"/>
</dbReference>
<organism evidence="2">
    <name type="scientific">Scylla olivacea</name>
    <name type="common">Orange mud crab</name>
    <name type="synonym">Cancer olivacea</name>
    <dbReference type="NCBI Taxonomy" id="85551"/>
    <lineage>
        <taxon>Eukaryota</taxon>
        <taxon>Metazoa</taxon>
        <taxon>Ecdysozoa</taxon>
        <taxon>Arthropoda</taxon>
        <taxon>Crustacea</taxon>
        <taxon>Multicrustacea</taxon>
        <taxon>Malacostraca</taxon>
        <taxon>Eumalacostraca</taxon>
        <taxon>Eucarida</taxon>
        <taxon>Decapoda</taxon>
        <taxon>Pleocyemata</taxon>
        <taxon>Brachyura</taxon>
        <taxon>Eubrachyura</taxon>
        <taxon>Portunoidea</taxon>
        <taxon>Portunidae</taxon>
        <taxon>Portuninae</taxon>
        <taxon>Scylla</taxon>
    </lineage>
</organism>
<accession>A0A0P4WG63</accession>
<proteinExistence type="predicted"/>
<dbReference type="InterPro" id="IPR043502">
    <property type="entry name" value="DNA/RNA_pol_sf"/>
</dbReference>
<dbReference type="InterPro" id="IPR000477">
    <property type="entry name" value="RT_dom"/>
</dbReference>
<sequence>MTVPVTNAAITKAMSVGGKLLDTRLCHTSGMLVKALVPIARCISNIGQKTGKPITSYLNDLNESSTFDFCSELNQLRKEVARIHISDSALAELCKWECEVGQEDLFPFDVVKKCEDILKARRLGKPAFRPYRYGRTRKFAPRQGTRKPHYQSRERNSQRPFFFRPQGVPWEGDAGLQSSPVTPHPVGNKVLSLLNTAENFVGGKIHASNHLWQALSTDKWIHAVVNDYVLEFDCLPIQRVIPTPLRLSETDQNSLDNALLAFMKYFQFTCLPQGMMSAPCIFTKLLKPALSHLRKLGITMLGYLDDCLFLATSKEELEANVRYALNFLTLWGSQLMLINLSWFLVMRWNSWGLF</sequence>
<protein>
    <recommendedName>
        <fullName evidence="1">Reverse transcriptase domain-containing protein</fullName>
    </recommendedName>
</protein>
<dbReference type="Gene3D" id="3.10.10.10">
    <property type="entry name" value="HIV Type 1 Reverse Transcriptase, subunit A, domain 1"/>
    <property type="match status" value="1"/>
</dbReference>
<dbReference type="PANTHER" id="PTHR33050:SF7">
    <property type="entry name" value="RIBONUCLEASE H"/>
    <property type="match status" value="1"/>
</dbReference>
<dbReference type="PANTHER" id="PTHR33050">
    <property type="entry name" value="REVERSE TRANSCRIPTASE DOMAIN-CONTAINING PROTEIN"/>
    <property type="match status" value="1"/>
</dbReference>
<dbReference type="GO" id="GO:0071897">
    <property type="term" value="P:DNA biosynthetic process"/>
    <property type="evidence" value="ECO:0007669"/>
    <property type="project" value="UniProtKB-ARBA"/>
</dbReference>
<dbReference type="AlphaFoldDB" id="A0A0P4WG63"/>
<dbReference type="EMBL" id="GDRN01056557">
    <property type="protein sequence ID" value="JAI65807.1"/>
    <property type="molecule type" value="Transcribed_RNA"/>
</dbReference>
<feature type="domain" description="Reverse transcriptase" evidence="1">
    <location>
        <begin position="263"/>
        <end position="334"/>
    </location>
</feature>
<evidence type="ECO:0000313" key="2">
    <source>
        <dbReference type="EMBL" id="JAI65807.1"/>
    </source>
</evidence>
<dbReference type="Gene3D" id="3.30.70.270">
    <property type="match status" value="1"/>
</dbReference>
<name>A0A0P4WG63_SCYOL</name>
<reference evidence="2" key="1">
    <citation type="submission" date="2015-09" db="EMBL/GenBank/DDBJ databases">
        <title>Scylla olivacea transcriptome.</title>
        <authorList>
            <person name="Ikhwanuddin M."/>
        </authorList>
    </citation>
    <scope>NUCLEOTIDE SEQUENCE</scope>
</reference>
<dbReference type="InterPro" id="IPR043128">
    <property type="entry name" value="Rev_trsase/Diguanyl_cyclase"/>
</dbReference>
<evidence type="ECO:0000259" key="1">
    <source>
        <dbReference type="Pfam" id="PF00078"/>
    </source>
</evidence>
<dbReference type="SUPFAM" id="SSF56672">
    <property type="entry name" value="DNA/RNA polymerases"/>
    <property type="match status" value="1"/>
</dbReference>